<dbReference type="Gene3D" id="1.10.10.10">
    <property type="entry name" value="Winged helix-like DNA-binding domain superfamily/Winged helix DNA-binding domain"/>
    <property type="match status" value="1"/>
</dbReference>
<evidence type="ECO:0000256" key="9">
    <source>
        <dbReference type="ARBA" id="ARBA00023125"/>
    </source>
</evidence>
<dbReference type="InterPro" id="IPR036390">
    <property type="entry name" value="WH_DNA-bd_sf"/>
</dbReference>
<evidence type="ECO:0000256" key="5">
    <source>
        <dbReference type="ARBA" id="ARBA00022491"/>
    </source>
</evidence>
<comment type="subcellular location">
    <subcellularLocation>
        <location evidence="1">Cytoplasm</location>
    </subcellularLocation>
</comment>
<keyword evidence="13" id="KW-1185">Reference proteome</keyword>
<keyword evidence="7" id="KW-0862">Zinc</keyword>
<dbReference type="CDD" id="cd07153">
    <property type="entry name" value="Fur_like"/>
    <property type="match status" value="1"/>
</dbReference>
<keyword evidence="4" id="KW-0963">Cytoplasm</keyword>
<accession>A0ABZ1BW27</accession>
<dbReference type="InterPro" id="IPR036388">
    <property type="entry name" value="WH-like_DNA-bd_sf"/>
</dbReference>
<dbReference type="RefSeq" id="WP_324715614.1">
    <property type="nucleotide sequence ID" value="NZ_CP141615.1"/>
</dbReference>
<evidence type="ECO:0000256" key="6">
    <source>
        <dbReference type="ARBA" id="ARBA00022723"/>
    </source>
</evidence>
<organism evidence="12 13">
    <name type="scientific">Carboxydichorda subterranea</name>
    <dbReference type="NCBI Taxonomy" id="3109565"/>
    <lineage>
        <taxon>Bacteria</taxon>
        <taxon>Bacillati</taxon>
        <taxon>Bacillota</taxon>
        <taxon>Limnochordia</taxon>
        <taxon>Limnochordales</taxon>
        <taxon>Geochordaceae</taxon>
        <taxon>Carboxydichorda</taxon>
    </lineage>
</organism>
<comment type="subunit">
    <text evidence="3">Homodimer.</text>
</comment>
<evidence type="ECO:0000256" key="3">
    <source>
        <dbReference type="ARBA" id="ARBA00011738"/>
    </source>
</evidence>
<dbReference type="EMBL" id="CP141615">
    <property type="protein sequence ID" value="WRP16342.1"/>
    <property type="molecule type" value="Genomic_DNA"/>
</dbReference>
<dbReference type="Gene3D" id="3.30.1490.190">
    <property type="match status" value="1"/>
</dbReference>
<keyword evidence="6" id="KW-0479">Metal-binding</keyword>
<dbReference type="PANTHER" id="PTHR33202">
    <property type="entry name" value="ZINC UPTAKE REGULATION PROTEIN"/>
    <property type="match status" value="1"/>
</dbReference>
<evidence type="ECO:0000256" key="7">
    <source>
        <dbReference type="ARBA" id="ARBA00022833"/>
    </source>
</evidence>
<gene>
    <name evidence="12" type="ORF">U7230_09555</name>
</gene>
<evidence type="ECO:0000256" key="11">
    <source>
        <dbReference type="SAM" id="MobiDB-lite"/>
    </source>
</evidence>
<evidence type="ECO:0000313" key="13">
    <source>
        <dbReference type="Proteomes" id="UP001332192"/>
    </source>
</evidence>
<evidence type="ECO:0000256" key="10">
    <source>
        <dbReference type="ARBA" id="ARBA00023163"/>
    </source>
</evidence>
<dbReference type="Pfam" id="PF01475">
    <property type="entry name" value="FUR"/>
    <property type="match status" value="1"/>
</dbReference>
<comment type="similarity">
    <text evidence="2">Belongs to the Fur family.</text>
</comment>
<dbReference type="Proteomes" id="UP001332192">
    <property type="component" value="Chromosome"/>
</dbReference>
<dbReference type="SUPFAM" id="SSF46785">
    <property type="entry name" value="Winged helix' DNA-binding domain"/>
    <property type="match status" value="1"/>
</dbReference>
<dbReference type="PANTHER" id="PTHR33202:SF2">
    <property type="entry name" value="FERRIC UPTAKE REGULATION PROTEIN"/>
    <property type="match status" value="1"/>
</dbReference>
<evidence type="ECO:0000256" key="2">
    <source>
        <dbReference type="ARBA" id="ARBA00007957"/>
    </source>
</evidence>
<evidence type="ECO:0000313" key="12">
    <source>
        <dbReference type="EMBL" id="WRP16342.1"/>
    </source>
</evidence>
<name>A0ABZ1BW27_9FIRM</name>
<keyword evidence="10" id="KW-0804">Transcription</keyword>
<evidence type="ECO:0000256" key="8">
    <source>
        <dbReference type="ARBA" id="ARBA00023015"/>
    </source>
</evidence>
<keyword evidence="9" id="KW-0238">DNA-binding</keyword>
<keyword evidence="8" id="KW-0805">Transcription regulation</keyword>
<evidence type="ECO:0000256" key="1">
    <source>
        <dbReference type="ARBA" id="ARBA00004496"/>
    </source>
</evidence>
<dbReference type="InterPro" id="IPR043135">
    <property type="entry name" value="Fur_C"/>
</dbReference>
<keyword evidence="5" id="KW-0678">Repressor</keyword>
<evidence type="ECO:0000256" key="4">
    <source>
        <dbReference type="ARBA" id="ARBA00022490"/>
    </source>
</evidence>
<reference evidence="12 13" key="1">
    <citation type="journal article" date="2024" name="Front. Microbiol.">
        <title>Novel thermophilic genera Geochorda gen. nov. and Carboxydochorda gen. nov. from the deep terrestrial subsurface reveal the ecophysiological diversity in the class Limnochordia.</title>
        <authorList>
            <person name="Karnachuk O.V."/>
            <person name="Lukina A.P."/>
            <person name="Avakyan M.R."/>
            <person name="Kadnikov V.V."/>
            <person name="Begmatov S."/>
            <person name="Beletsky A.V."/>
            <person name="Vlasova K.G."/>
            <person name="Novikov A.A."/>
            <person name="Shcherbakova V.A."/>
            <person name="Mardanov A.V."/>
            <person name="Ravin N.V."/>
        </authorList>
    </citation>
    <scope>NUCLEOTIDE SEQUENCE [LARGE SCALE GENOMIC DNA]</scope>
    <source>
        <strain evidence="12 13">L945</strain>
    </source>
</reference>
<protein>
    <submittedName>
        <fullName evidence="12">Fur family transcriptional regulator</fullName>
    </submittedName>
</protein>
<sequence>MQAARRRLEASGVRVTPQRLAVVEVLAAHPDRHFSALELYENARRAHPDLGLATVYRTLPLLEQAGVANRLNVGEEEDRFEFGLEKGHYHHHLICLGCGRIFEFKEDLLEPLERRIEAETGFRVVDHSLHFTGYCPECRAAGRDREDRRGPLQEGAPGRQEG</sequence>
<feature type="region of interest" description="Disordered" evidence="11">
    <location>
        <begin position="143"/>
        <end position="162"/>
    </location>
</feature>
<dbReference type="InterPro" id="IPR002481">
    <property type="entry name" value="FUR"/>
</dbReference>
<proteinExistence type="inferred from homology"/>